<name>S0G1G5_9BACT</name>
<keyword evidence="2" id="KW-0902">Two-component regulatory system</keyword>
<evidence type="ECO:0000256" key="2">
    <source>
        <dbReference type="ARBA" id="ARBA00023012"/>
    </source>
</evidence>
<dbReference type="Proteomes" id="UP000014216">
    <property type="component" value="Unassembled WGS sequence"/>
</dbReference>
<accession>S0G1G5</accession>
<reference evidence="6 7" key="1">
    <citation type="journal article" date="2013" name="Genome Announc.">
        <title>Draft Genome Sequence of Desulfotignum phosphitoxidans DSM 13687 Strain FiPS-3.</title>
        <authorList>
            <person name="Poehlein A."/>
            <person name="Daniel R."/>
            <person name="Simeonova D.D."/>
        </authorList>
    </citation>
    <scope>NUCLEOTIDE SEQUENCE [LARGE SCALE GENOMIC DNA]</scope>
    <source>
        <strain evidence="6 7">DSM 13687</strain>
    </source>
</reference>
<dbReference type="SMART" id="SM00448">
    <property type="entry name" value="REC"/>
    <property type="match status" value="1"/>
</dbReference>
<dbReference type="EMBL" id="APJX01000002">
    <property type="protein sequence ID" value="EMS80755.1"/>
    <property type="molecule type" value="Genomic_DNA"/>
</dbReference>
<feature type="domain" description="Response regulatory" evidence="5">
    <location>
        <begin position="4"/>
        <end position="118"/>
    </location>
</feature>
<organism evidence="6 7">
    <name type="scientific">Desulfotignum phosphitoxidans DSM 13687</name>
    <dbReference type="NCBI Taxonomy" id="1286635"/>
    <lineage>
        <taxon>Bacteria</taxon>
        <taxon>Pseudomonadati</taxon>
        <taxon>Thermodesulfobacteriota</taxon>
        <taxon>Desulfobacteria</taxon>
        <taxon>Desulfobacterales</taxon>
        <taxon>Desulfobacteraceae</taxon>
        <taxon>Desulfotignum</taxon>
    </lineage>
</organism>
<keyword evidence="1 3" id="KW-0597">Phosphoprotein</keyword>
<evidence type="ECO:0000256" key="3">
    <source>
        <dbReference type="PROSITE-ProRule" id="PRU00169"/>
    </source>
</evidence>
<comment type="caution">
    <text evidence="6">The sequence shown here is derived from an EMBL/GenBank/DDBJ whole genome shotgun (WGS) entry which is preliminary data.</text>
</comment>
<dbReference type="Pfam" id="PF00072">
    <property type="entry name" value="Response_reg"/>
    <property type="match status" value="1"/>
</dbReference>
<keyword evidence="7" id="KW-1185">Reference proteome</keyword>
<dbReference type="InterPro" id="IPR011006">
    <property type="entry name" value="CheY-like_superfamily"/>
</dbReference>
<feature type="modified residue" description="4-aspartylphosphate" evidence="3">
    <location>
        <position position="53"/>
    </location>
</feature>
<gene>
    <name evidence="6" type="ORF">Dpo_2c04510</name>
</gene>
<protein>
    <submittedName>
        <fullName evidence="6">Response regulator receiver protein</fullName>
    </submittedName>
</protein>
<dbReference type="InterPro" id="IPR050595">
    <property type="entry name" value="Bact_response_regulator"/>
</dbReference>
<feature type="region of interest" description="Disordered" evidence="4">
    <location>
        <begin position="118"/>
        <end position="142"/>
    </location>
</feature>
<evidence type="ECO:0000313" key="7">
    <source>
        <dbReference type="Proteomes" id="UP000014216"/>
    </source>
</evidence>
<evidence type="ECO:0000259" key="5">
    <source>
        <dbReference type="PROSITE" id="PS50110"/>
    </source>
</evidence>
<evidence type="ECO:0000313" key="6">
    <source>
        <dbReference type="EMBL" id="EMS80755.1"/>
    </source>
</evidence>
<proteinExistence type="predicted"/>
<dbReference type="Gene3D" id="3.40.50.2300">
    <property type="match status" value="1"/>
</dbReference>
<dbReference type="PANTHER" id="PTHR44591">
    <property type="entry name" value="STRESS RESPONSE REGULATOR PROTEIN 1"/>
    <property type="match status" value="1"/>
</dbReference>
<dbReference type="CDD" id="cd00156">
    <property type="entry name" value="REC"/>
    <property type="match status" value="1"/>
</dbReference>
<evidence type="ECO:0000256" key="4">
    <source>
        <dbReference type="SAM" id="MobiDB-lite"/>
    </source>
</evidence>
<dbReference type="PANTHER" id="PTHR44591:SF14">
    <property type="entry name" value="PROTEIN PILG"/>
    <property type="match status" value="1"/>
</dbReference>
<feature type="compositionally biased region" description="Basic and acidic residues" evidence="4">
    <location>
        <begin position="118"/>
        <end position="127"/>
    </location>
</feature>
<dbReference type="SUPFAM" id="SSF52172">
    <property type="entry name" value="CheY-like"/>
    <property type="match status" value="1"/>
</dbReference>
<dbReference type="PROSITE" id="PS50110">
    <property type="entry name" value="RESPONSE_REGULATORY"/>
    <property type="match status" value="1"/>
</dbReference>
<dbReference type="OrthoDB" id="9788090at2"/>
<sequence length="142" mass="16068">MGLKILLVDDEQEFVETLSERLQMRDMDTHAVFDGKTALAQVQSHPPQVLIIDLKMPGMDGIQVLQQVKQTHPFIQVIVLTGHGSEKDRKTCMDLGAYAYFQKPVDIDQLNTAIRQSHEKTLTDPRDSMGFGRPVDKGFYQP</sequence>
<dbReference type="InterPro" id="IPR001789">
    <property type="entry name" value="Sig_transdc_resp-reg_receiver"/>
</dbReference>
<dbReference type="RefSeq" id="WP_006965028.1">
    <property type="nucleotide sequence ID" value="NZ_APJX01000002.1"/>
</dbReference>
<evidence type="ECO:0000256" key="1">
    <source>
        <dbReference type="ARBA" id="ARBA00022553"/>
    </source>
</evidence>
<dbReference type="AlphaFoldDB" id="S0G1G5"/>
<dbReference type="GO" id="GO:0000160">
    <property type="term" value="P:phosphorelay signal transduction system"/>
    <property type="evidence" value="ECO:0007669"/>
    <property type="project" value="UniProtKB-KW"/>
</dbReference>